<dbReference type="EMBL" id="AP014685">
    <property type="protein sequence ID" value="BAR57076.1"/>
    <property type="molecule type" value="Genomic_DNA"/>
</dbReference>
<evidence type="ECO:0000256" key="3">
    <source>
        <dbReference type="ARBA" id="ARBA00022989"/>
    </source>
</evidence>
<feature type="signal peptide" evidence="7">
    <location>
        <begin position="1"/>
        <end position="21"/>
    </location>
</feature>
<protein>
    <recommendedName>
        <fullName evidence="8">HemY N-terminal domain-containing protein</fullName>
    </recommendedName>
</protein>
<feature type="compositionally biased region" description="Basic residues" evidence="5">
    <location>
        <begin position="508"/>
        <end position="517"/>
    </location>
</feature>
<dbReference type="Pfam" id="PF07219">
    <property type="entry name" value="HemY_N"/>
    <property type="match status" value="1"/>
</dbReference>
<organism evidence="9 10">
    <name type="scientific">Bradyrhizobium diazoefficiens</name>
    <dbReference type="NCBI Taxonomy" id="1355477"/>
    <lineage>
        <taxon>Bacteria</taxon>
        <taxon>Pseudomonadati</taxon>
        <taxon>Pseudomonadota</taxon>
        <taxon>Alphaproteobacteria</taxon>
        <taxon>Hyphomicrobiales</taxon>
        <taxon>Nitrobacteraceae</taxon>
        <taxon>Bradyrhizobium</taxon>
    </lineage>
</organism>
<evidence type="ECO:0000256" key="4">
    <source>
        <dbReference type="ARBA" id="ARBA00023136"/>
    </source>
</evidence>
<keyword evidence="4 6" id="KW-0472">Membrane</keyword>
<feature type="domain" description="HemY N-terminal" evidence="8">
    <location>
        <begin position="26"/>
        <end position="132"/>
    </location>
</feature>
<evidence type="ECO:0000256" key="6">
    <source>
        <dbReference type="SAM" id="Phobius"/>
    </source>
</evidence>
<dbReference type="SUPFAM" id="SSF48452">
    <property type="entry name" value="TPR-like"/>
    <property type="match status" value="1"/>
</dbReference>
<keyword evidence="3 6" id="KW-1133">Transmembrane helix</keyword>
<keyword evidence="7" id="KW-0732">Signal</keyword>
<evidence type="ECO:0000313" key="9">
    <source>
        <dbReference type="EMBL" id="BAR57076.1"/>
    </source>
</evidence>
<dbReference type="Proteomes" id="UP000063308">
    <property type="component" value="Chromosome"/>
</dbReference>
<comment type="subcellular location">
    <subcellularLocation>
        <location evidence="1">Membrane</location>
    </subcellularLocation>
</comment>
<dbReference type="GO" id="GO:0016020">
    <property type="term" value="C:membrane"/>
    <property type="evidence" value="ECO:0007669"/>
    <property type="project" value="UniProtKB-SubCell"/>
</dbReference>
<feature type="chain" id="PRO_5002419039" description="HemY N-terminal domain-containing protein" evidence="7">
    <location>
        <begin position="22"/>
        <end position="616"/>
    </location>
</feature>
<dbReference type="Gene3D" id="1.25.40.10">
    <property type="entry name" value="Tetratricopeptide repeat domain"/>
    <property type="match status" value="1"/>
</dbReference>
<evidence type="ECO:0000313" key="10">
    <source>
        <dbReference type="Proteomes" id="UP000063308"/>
    </source>
</evidence>
<accession>A0A0E4BQ05</accession>
<evidence type="ECO:0000256" key="5">
    <source>
        <dbReference type="SAM" id="MobiDB-lite"/>
    </source>
</evidence>
<dbReference type="PIRSF" id="PIRSF031802">
    <property type="entry name" value="UCP031802"/>
    <property type="match status" value="1"/>
</dbReference>
<feature type="region of interest" description="Disordered" evidence="5">
    <location>
        <begin position="446"/>
        <end position="588"/>
    </location>
</feature>
<feature type="compositionally biased region" description="Low complexity" evidence="5">
    <location>
        <begin position="525"/>
        <end position="543"/>
    </location>
</feature>
<dbReference type="AlphaFoldDB" id="A0A0E4BQ05"/>
<sequence length="616" mass="66525">MLRIVLFLVLIALAAAGAAWVADQPGDLVLTAGGFRASTTLPRFVFLLGLFAAAVVLVWSILTTIWRTPGRLRRRSHEKRHARGRHAITHGLLAIGHGDTALARRHAETARRHAPNDPLALLLHAQSAQLEGNRDEAQRAFRAMAEREDTRLLGLRGLFIEAQRADDAVGAVMIAEEAIKLSPSSTWASHAVLGFRCARGDWSGALAILDSNLSAGLIDKPAYRRQRGVLLTARALELQTMDRDVARESVMEAIKLAPTLVPAAVLAAKFESEAHQVRRAMKLVEAAWLANPHPDLAEAYAHVKLGDSARQRLQRVETLAAKTPADKAGHIEGQLALARAAIDASEFSRARAVLAPYVNDPTQRVALLMAEIERTEHGDGGRARAWTLRAVRARHDPAWTADGYVSDRWRPVSPVTGRLDAFQWQTPVASLPSDKGDLIESSAFEEAMLAAPPPKRVTAPANDTLMEPAPAASVPAEQDNSPPAAKEEPKEEPAMTSAEPVTPAPSRPNHRRRRQRRCSGPVPTSASPHPSRSPPSSRSSAPRMIPGSMTRARAMNLRNKSARPRPRPAAGADSGPAGAPKPHFAPGLFLPIRAMPDIRSARIGTGIVRARQGSPQ</sequence>
<feature type="transmembrane region" description="Helical" evidence="6">
    <location>
        <begin position="45"/>
        <end position="66"/>
    </location>
</feature>
<evidence type="ECO:0000256" key="1">
    <source>
        <dbReference type="ARBA" id="ARBA00004370"/>
    </source>
</evidence>
<name>A0A0E4BQ05_9BRAD</name>
<dbReference type="InterPro" id="IPR010817">
    <property type="entry name" value="HemY_N"/>
</dbReference>
<evidence type="ECO:0000256" key="7">
    <source>
        <dbReference type="SAM" id="SignalP"/>
    </source>
</evidence>
<feature type="compositionally biased region" description="Low complexity" evidence="5">
    <location>
        <begin position="568"/>
        <end position="582"/>
    </location>
</feature>
<keyword evidence="2 6" id="KW-0812">Transmembrane</keyword>
<dbReference type="InterPro" id="IPR016982">
    <property type="entry name" value="Mms48"/>
</dbReference>
<gene>
    <name evidence="9" type="ORF">NK6_3903</name>
</gene>
<evidence type="ECO:0000259" key="8">
    <source>
        <dbReference type="Pfam" id="PF07219"/>
    </source>
</evidence>
<evidence type="ECO:0000256" key="2">
    <source>
        <dbReference type="ARBA" id="ARBA00022692"/>
    </source>
</evidence>
<reference evidence="9 10" key="1">
    <citation type="submission" date="2014-11" db="EMBL/GenBank/DDBJ databases">
        <title>Symbiosis island explosion on the genome of extra-slow-growing strains of soybean bradyrhizobia with massive insertion sequences.</title>
        <authorList>
            <person name="Iida T."/>
            <person name="Minamisawa K."/>
        </authorList>
    </citation>
    <scope>NUCLEOTIDE SEQUENCE [LARGE SCALE GENOMIC DNA]</scope>
    <source>
        <strain evidence="9 10">NK6</strain>
    </source>
</reference>
<proteinExistence type="predicted"/>
<dbReference type="InterPro" id="IPR011990">
    <property type="entry name" value="TPR-like_helical_dom_sf"/>
</dbReference>